<evidence type="ECO:0000256" key="6">
    <source>
        <dbReference type="ARBA" id="ARBA00022679"/>
    </source>
</evidence>
<dbReference type="InterPro" id="IPR003660">
    <property type="entry name" value="HAMP_dom"/>
</dbReference>
<evidence type="ECO:0000256" key="18">
    <source>
        <dbReference type="SAM" id="Coils"/>
    </source>
</evidence>
<evidence type="ECO:0000256" key="2">
    <source>
        <dbReference type="ARBA" id="ARBA00004651"/>
    </source>
</evidence>
<evidence type="ECO:0000256" key="16">
    <source>
        <dbReference type="PROSITE-ProRule" id="PRU00110"/>
    </source>
</evidence>
<dbReference type="EMBL" id="JACHWY010000003">
    <property type="protein sequence ID" value="MBB3048706.1"/>
    <property type="molecule type" value="Genomic_DNA"/>
</dbReference>
<evidence type="ECO:0000256" key="15">
    <source>
        <dbReference type="ARBA" id="ARBA00068150"/>
    </source>
</evidence>
<keyword evidence="24" id="KW-1185">Reference proteome</keyword>
<evidence type="ECO:0000256" key="7">
    <source>
        <dbReference type="ARBA" id="ARBA00022692"/>
    </source>
</evidence>
<evidence type="ECO:0000256" key="11">
    <source>
        <dbReference type="ARBA" id="ARBA00022989"/>
    </source>
</evidence>
<evidence type="ECO:0000313" key="24">
    <source>
        <dbReference type="Proteomes" id="UP000537130"/>
    </source>
</evidence>
<keyword evidence="4" id="KW-1003">Cell membrane</keyword>
<dbReference type="SMART" id="SM00388">
    <property type="entry name" value="HisKA"/>
    <property type="match status" value="1"/>
</dbReference>
<feature type="domain" description="HAMP" evidence="21">
    <location>
        <begin position="327"/>
        <end position="381"/>
    </location>
</feature>
<evidence type="ECO:0000313" key="23">
    <source>
        <dbReference type="EMBL" id="MBB3048706.1"/>
    </source>
</evidence>
<dbReference type="Pfam" id="PF00512">
    <property type="entry name" value="HisKA"/>
    <property type="match status" value="1"/>
</dbReference>
<feature type="modified residue" description="4-aspartylphosphate" evidence="17">
    <location>
        <position position="699"/>
    </location>
</feature>
<dbReference type="SUPFAM" id="SSF47226">
    <property type="entry name" value="Histidine-containing phosphotransfer domain, HPT domain"/>
    <property type="match status" value="1"/>
</dbReference>
<dbReference type="Gene3D" id="1.20.120.160">
    <property type="entry name" value="HPT domain"/>
    <property type="match status" value="1"/>
</dbReference>
<dbReference type="SUPFAM" id="SSF52172">
    <property type="entry name" value="CheY-like"/>
    <property type="match status" value="2"/>
</dbReference>
<dbReference type="Gene3D" id="3.30.565.10">
    <property type="entry name" value="Histidine kinase-like ATPase, C-terminal domain"/>
    <property type="match status" value="1"/>
</dbReference>
<dbReference type="InterPro" id="IPR011006">
    <property type="entry name" value="CheY-like_superfamily"/>
</dbReference>
<keyword evidence="13" id="KW-0472">Membrane</keyword>
<gene>
    <name evidence="23" type="ORF">FHR99_002980</name>
</gene>
<feature type="domain" description="Response regulatory" evidence="20">
    <location>
        <begin position="645"/>
        <end position="766"/>
    </location>
</feature>
<evidence type="ECO:0000256" key="17">
    <source>
        <dbReference type="PROSITE-ProRule" id="PRU00169"/>
    </source>
</evidence>
<keyword evidence="9 23" id="KW-0418">Kinase</keyword>
<evidence type="ECO:0000256" key="8">
    <source>
        <dbReference type="ARBA" id="ARBA00022741"/>
    </source>
</evidence>
<evidence type="ECO:0000259" key="21">
    <source>
        <dbReference type="PROSITE" id="PS50885"/>
    </source>
</evidence>
<dbReference type="Pfam" id="PF01627">
    <property type="entry name" value="Hpt"/>
    <property type="match status" value="1"/>
</dbReference>
<dbReference type="PRINTS" id="PR00344">
    <property type="entry name" value="BCTRLSENSOR"/>
</dbReference>
<dbReference type="CDD" id="cd06225">
    <property type="entry name" value="HAMP"/>
    <property type="match status" value="1"/>
</dbReference>
<dbReference type="PROSITE" id="PS50894">
    <property type="entry name" value="HPT"/>
    <property type="match status" value="1"/>
</dbReference>
<dbReference type="SUPFAM" id="SSF47384">
    <property type="entry name" value="Homodimeric domain of signal transducing histidine kinase"/>
    <property type="match status" value="1"/>
</dbReference>
<evidence type="ECO:0000256" key="10">
    <source>
        <dbReference type="ARBA" id="ARBA00022840"/>
    </source>
</evidence>
<sequence>MLVLVPMSLVGALGFLQAHSSLTEAARDAVQTEAGELAAFVENWFDYRAMDAAVIAKNPNITSLMVSLAEGFAESRLTAEEYTRSYDWEYIVDARDFFFKSLIYSYDYPYDYLLIDDAGNILFSVERNEDLGANLNRGKLSEGLLASAYRHTMYSGEIRFSDTDIYEDSEGRRLGFMTAPVLNFEGDRIGVMAVAIVLDRIENIFNRSLSHVEGKKNYLVGTDGYSRTRLSLGAGTNEDYPKVSSDILNYWQSNQLSNAVLDYQGVDGEPVIGSYRVIQLPGVDWLLVSEKHQASALAAANVLRFSVIVCLLVSAAVGLCLSVLLARRLSQPLAELACASAGITAGDLKHVEVPDRTQSLEVCQLVDNFNHMVDSRIRYEREIEEARELAEKANRAKSEFLANMSHEIRTPMNGVIGMVDLMLDTPLDKAQLRFAQSIKSSGESLLSIINDVLDFSKIEAGEMPIIEQDFELSNFFSEFAKTLSFRAHEKGLEFLCPATIVEPGWYRCDKDRLRQIMTNLVGNAIKFTDRGEVAVSIQVQKSPAKSDSQLEISVKDTGVGIPQDKKALLFERFQQADSTTTRRYGGTGLGLAICKQLVELMGGEIGVKSEEHQGSTFWVRIPVTALAGRPHDIVSTATSTIRGINVLIVDDNDTNRQLISSIFQRWGAEASVVESGKKALEVLRNCYDEGVTFDLAVIDMQMPRIDGIQLAEAIRAMPEFIDLPMIMLSSQYRLGDISDAIKAGYASYAGKPIDQSELFNCVQEALRQHPSANAAIERRAVVRQYDARVLLVEDNPTNQQVANGLLGKLGLEVHIAENGAEALALLQQSTFDLVFMDCQMPIMDGYQATRKIRSSPDVALSRQLPIIAMTANAMVDDRERSLASGMNDHISKPVDVRTIMRVLDHWLPASALPEHPMAISAATNAHVYQDDTIIDLELFKQRMMGDRALIQEVASAFLQDSKALLSELNVAVDQHDFDESAKVLHRLKGAVINMGGVKLEGVIKPAEKAVQEHDYDNLLNLLSELEAQLQHLHSEIKPLTLGSAH</sequence>
<evidence type="ECO:0000256" key="5">
    <source>
        <dbReference type="ARBA" id="ARBA00022553"/>
    </source>
</evidence>
<dbReference type="PROSITE" id="PS50109">
    <property type="entry name" value="HIS_KIN"/>
    <property type="match status" value="1"/>
</dbReference>
<proteinExistence type="predicted"/>
<reference evidence="23 24" key="1">
    <citation type="submission" date="2020-08" db="EMBL/GenBank/DDBJ databases">
        <title>Genomic Encyclopedia of Type Strains, Phase III (KMG-III): the genomes of soil and plant-associated and newly described type strains.</title>
        <authorList>
            <person name="Whitman W."/>
        </authorList>
    </citation>
    <scope>NUCLEOTIDE SEQUENCE [LARGE SCALE GENOMIC DNA]</scope>
    <source>
        <strain evidence="23 24">CECT 8654</strain>
    </source>
</reference>
<dbReference type="Gene3D" id="6.10.340.10">
    <property type="match status" value="1"/>
</dbReference>
<dbReference type="PROSITE" id="PS50885">
    <property type="entry name" value="HAMP"/>
    <property type="match status" value="1"/>
</dbReference>
<feature type="modified residue" description="Phosphohistidine" evidence="16">
    <location>
        <position position="985"/>
    </location>
</feature>
<dbReference type="CDD" id="cd17546">
    <property type="entry name" value="REC_hyHK_CKI1_RcsC-like"/>
    <property type="match status" value="1"/>
</dbReference>
<dbReference type="Proteomes" id="UP000537130">
    <property type="component" value="Unassembled WGS sequence"/>
</dbReference>
<dbReference type="SMART" id="SM00387">
    <property type="entry name" value="HATPase_c"/>
    <property type="match status" value="1"/>
</dbReference>
<dbReference type="InterPro" id="IPR005467">
    <property type="entry name" value="His_kinase_dom"/>
</dbReference>
<dbReference type="GO" id="GO:0005886">
    <property type="term" value="C:plasma membrane"/>
    <property type="evidence" value="ECO:0007669"/>
    <property type="project" value="UniProtKB-SubCell"/>
</dbReference>
<dbReference type="GO" id="GO:0000155">
    <property type="term" value="F:phosphorelay sensor kinase activity"/>
    <property type="evidence" value="ECO:0007669"/>
    <property type="project" value="InterPro"/>
</dbReference>
<accession>A0A7W4Z887</accession>
<keyword evidence="8" id="KW-0547">Nucleotide-binding</keyword>
<feature type="modified residue" description="4-aspartylphosphate" evidence="17">
    <location>
        <position position="837"/>
    </location>
</feature>
<dbReference type="EC" id="2.7.13.3" evidence="3"/>
<dbReference type="SUPFAM" id="SSF55874">
    <property type="entry name" value="ATPase domain of HSP90 chaperone/DNA topoisomerase II/histidine kinase"/>
    <property type="match status" value="1"/>
</dbReference>
<comment type="caution">
    <text evidence="23">The sequence shown here is derived from an EMBL/GenBank/DDBJ whole genome shotgun (WGS) entry which is preliminary data.</text>
</comment>
<dbReference type="InterPro" id="IPR036890">
    <property type="entry name" value="HATPase_C_sf"/>
</dbReference>
<comment type="subunit">
    <text evidence="14">At low DSF concentrations, interacts with RpfF.</text>
</comment>
<dbReference type="FunFam" id="3.30.565.10:FF:000010">
    <property type="entry name" value="Sensor histidine kinase RcsC"/>
    <property type="match status" value="1"/>
</dbReference>
<evidence type="ECO:0000256" key="3">
    <source>
        <dbReference type="ARBA" id="ARBA00012438"/>
    </source>
</evidence>
<dbReference type="AlphaFoldDB" id="A0A7W4Z887"/>
<evidence type="ECO:0000256" key="9">
    <source>
        <dbReference type="ARBA" id="ARBA00022777"/>
    </source>
</evidence>
<keyword evidence="12" id="KW-0902">Two-component regulatory system</keyword>
<dbReference type="GO" id="GO:0003677">
    <property type="term" value="F:DNA binding"/>
    <property type="evidence" value="ECO:0007669"/>
    <property type="project" value="UniProtKB-KW"/>
</dbReference>
<comment type="subcellular location">
    <subcellularLocation>
        <location evidence="2">Cell membrane</location>
        <topology evidence="2">Multi-pass membrane protein</topology>
    </subcellularLocation>
</comment>
<keyword evidence="5 17" id="KW-0597">Phosphoprotein</keyword>
<evidence type="ECO:0000256" key="1">
    <source>
        <dbReference type="ARBA" id="ARBA00000085"/>
    </source>
</evidence>
<dbReference type="CDD" id="cd00156">
    <property type="entry name" value="REC"/>
    <property type="match status" value="1"/>
</dbReference>
<keyword evidence="6" id="KW-0808">Transferase</keyword>
<dbReference type="InterPro" id="IPR004358">
    <property type="entry name" value="Sig_transdc_His_kin-like_C"/>
</dbReference>
<evidence type="ECO:0000259" key="19">
    <source>
        <dbReference type="PROSITE" id="PS50109"/>
    </source>
</evidence>
<feature type="coiled-coil region" evidence="18">
    <location>
        <begin position="1008"/>
        <end position="1035"/>
    </location>
</feature>
<dbReference type="RefSeq" id="WP_183411475.1">
    <property type="nucleotide sequence ID" value="NZ_JACHWY010000003.1"/>
</dbReference>
<feature type="domain" description="HPt" evidence="22">
    <location>
        <begin position="946"/>
        <end position="1039"/>
    </location>
</feature>
<feature type="domain" description="Histidine kinase" evidence="19">
    <location>
        <begin position="403"/>
        <end position="625"/>
    </location>
</feature>
<keyword evidence="10" id="KW-0067">ATP-binding</keyword>
<dbReference type="PROSITE" id="PS50110">
    <property type="entry name" value="RESPONSE_REGULATORY"/>
    <property type="match status" value="2"/>
</dbReference>
<keyword evidence="18" id="KW-0175">Coiled coil</keyword>
<keyword evidence="11" id="KW-1133">Transmembrane helix</keyword>
<protein>
    <recommendedName>
        <fullName evidence="15">Sensory/regulatory protein RpfC</fullName>
        <ecNumber evidence="3">2.7.13.3</ecNumber>
    </recommendedName>
</protein>
<evidence type="ECO:0000259" key="20">
    <source>
        <dbReference type="PROSITE" id="PS50110"/>
    </source>
</evidence>
<evidence type="ECO:0000256" key="13">
    <source>
        <dbReference type="ARBA" id="ARBA00023136"/>
    </source>
</evidence>
<keyword evidence="23" id="KW-0238">DNA-binding</keyword>
<organism evidence="23 24">
    <name type="scientific">Litorivivens lipolytica</name>
    <dbReference type="NCBI Taxonomy" id="1524264"/>
    <lineage>
        <taxon>Bacteria</taxon>
        <taxon>Pseudomonadati</taxon>
        <taxon>Pseudomonadota</taxon>
        <taxon>Gammaproteobacteria</taxon>
        <taxon>Litorivivens</taxon>
    </lineage>
</organism>
<dbReference type="PANTHER" id="PTHR45339">
    <property type="entry name" value="HYBRID SIGNAL TRANSDUCTION HISTIDINE KINASE J"/>
    <property type="match status" value="1"/>
</dbReference>
<dbReference type="PANTHER" id="PTHR45339:SF1">
    <property type="entry name" value="HYBRID SIGNAL TRANSDUCTION HISTIDINE KINASE J"/>
    <property type="match status" value="1"/>
</dbReference>
<dbReference type="GO" id="GO:0005524">
    <property type="term" value="F:ATP binding"/>
    <property type="evidence" value="ECO:0007669"/>
    <property type="project" value="UniProtKB-KW"/>
</dbReference>
<dbReference type="Gene3D" id="3.40.50.2300">
    <property type="match status" value="2"/>
</dbReference>
<dbReference type="Pfam" id="PF02518">
    <property type="entry name" value="HATPase_c"/>
    <property type="match status" value="1"/>
</dbReference>
<evidence type="ECO:0000259" key="22">
    <source>
        <dbReference type="PROSITE" id="PS50894"/>
    </source>
</evidence>
<evidence type="ECO:0000256" key="4">
    <source>
        <dbReference type="ARBA" id="ARBA00022475"/>
    </source>
</evidence>
<evidence type="ECO:0000256" key="14">
    <source>
        <dbReference type="ARBA" id="ARBA00064003"/>
    </source>
</evidence>
<dbReference type="InterPro" id="IPR001789">
    <property type="entry name" value="Sig_transdc_resp-reg_receiver"/>
</dbReference>
<name>A0A7W4Z887_9GAMM</name>
<dbReference type="Pfam" id="PF00072">
    <property type="entry name" value="Response_reg"/>
    <property type="match status" value="2"/>
</dbReference>
<feature type="coiled-coil region" evidence="18">
    <location>
        <begin position="376"/>
        <end position="403"/>
    </location>
</feature>
<feature type="domain" description="Response regulatory" evidence="20">
    <location>
        <begin position="788"/>
        <end position="907"/>
    </location>
</feature>
<dbReference type="FunFam" id="1.10.287.130:FF:000002">
    <property type="entry name" value="Two-component osmosensing histidine kinase"/>
    <property type="match status" value="1"/>
</dbReference>
<dbReference type="InterPro" id="IPR003661">
    <property type="entry name" value="HisK_dim/P_dom"/>
</dbReference>
<dbReference type="InterPro" id="IPR036097">
    <property type="entry name" value="HisK_dim/P_sf"/>
</dbReference>
<dbReference type="InterPro" id="IPR036641">
    <property type="entry name" value="HPT_dom_sf"/>
</dbReference>
<dbReference type="InterPro" id="IPR008207">
    <property type="entry name" value="Sig_transdc_His_kin_Hpt_dom"/>
</dbReference>
<comment type="catalytic activity">
    <reaction evidence="1">
        <text>ATP + protein L-histidine = ADP + protein N-phospho-L-histidine.</text>
        <dbReference type="EC" id="2.7.13.3"/>
    </reaction>
</comment>
<evidence type="ECO:0000256" key="12">
    <source>
        <dbReference type="ARBA" id="ARBA00023012"/>
    </source>
</evidence>
<dbReference type="InterPro" id="IPR003594">
    <property type="entry name" value="HATPase_dom"/>
</dbReference>
<dbReference type="CDD" id="cd16922">
    <property type="entry name" value="HATPase_EvgS-ArcB-TorS-like"/>
    <property type="match status" value="1"/>
</dbReference>
<keyword evidence="7" id="KW-0812">Transmembrane</keyword>
<dbReference type="Gene3D" id="1.10.287.130">
    <property type="match status" value="1"/>
</dbReference>
<dbReference type="SMART" id="SM00448">
    <property type="entry name" value="REC"/>
    <property type="match status" value="2"/>
</dbReference>
<dbReference type="CDD" id="cd00082">
    <property type="entry name" value="HisKA"/>
    <property type="match status" value="1"/>
</dbReference>